<dbReference type="Proteomes" id="UP000034325">
    <property type="component" value="Unassembled WGS sequence"/>
</dbReference>
<organism evidence="2 3">
    <name type="scientific">Candidatus Woesebacteria bacterium GW2011_GWA1_39_12</name>
    <dbReference type="NCBI Taxonomy" id="1618549"/>
    <lineage>
        <taxon>Bacteria</taxon>
        <taxon>Candidatus Woeseibacteriota</taxon>
    </lineage>
</organism>
<evidence type="ECO:0000313" key="3">
    <source>
        <dbReference type="Proteomes" id="UP000034325"/>
    </source>
</evidence>
<protein>
    <submittedName>
        <fullName evidence="2">Uncharacterized protein</fullName>
    </submittedName>
</protein>
<evidence type="ECO:0000256" key="1">
    <source>
        <dbReference type="SAM" id="Coils"/>
    </source>
</evidence>
<sequence length="131" mass="15189">MSFSFRRDSGLKSAKNVMGFEEEGSIEKPSQKSASTAVSMTLAKAIELGEYNPEFLATFAEWNGLSRHIQFQYVRQALDNRHSHLITQWAEVNNMLDFSKKPHLTEALENIMTQIKKLEKDRERLYLEYSK</sequence>
<comment type="caution">
    <text evidence="2">The sequence shown here is derived from an EMBL/GenBank/DDBJ whole genome shotgun (WGS) entry which is preliminary data.</text>
</comment>
<gene>
    <name evidence="2" type="ORF">UT23_C0012G0032</name>
</gene>
<accession>A0A0G0M2A4</accession>
<proteinExistence type="predicted"/>
<dbReference type="EMBL" id="LBWA01000012">
    <property type="protein sequence ID" value="KKQ97422.1"/>
    <property type="molecule type" value="Genomic_DNA"/>
</dbReference>
<reference evidence="2 3" key="1">
    <citation type="journal article" date="2015" name="Nature">
        <title>rRNA introns, odd ribosomes, and small enigmatic genomes across a large radiation of phyla.</title>
        <authorList>
            <person name="Brown C.T."/>
            <person name="Hug L.A."/>
            <person name="Thomas B.C."/>
            <person name="Sharon I."/>
            <person name="Castelle C.J."/>
            <person name="Singh A."/>
            <person name="Wilkins M.J."/>
            <person name="Williams K.H."/>
            <person name="Banfield J.F."/>
        </authorList>
    </citation>
    <scope>NUCLEOTIDE SEQUENCE [LARGE SCALE GENOMIC DNA]</scope>
</reference>
<name>A0A0G0M2A4_9BACT</name>
<evidence type="ECO:0000313" key="2">
    <source>
        <dbReference type="EMBL" id="KKQ97422.1"/>
    </source>
</evidence>
<dbReference type="AlphaFoldDB" id="A0A0G0M2A4"/>
<feature type="coiled-coil region" evidence="1">
    <location>
        <begin position="101"/>
        <end position="128"/>
    </location>
</feature>
<keyword evidence="1" id="KW-0175">Coiled coil</keyword>